<proteinExistence type="predicted"/>
<reference evidence="3" key="3">
    <citation type="submission" date="2021-06" db="EMBL/GenBank/DDBJ databases">
        <title>Genomic Description and Analysis of Intracellular Bacteria, Candidatus Berkiella cookevillensis and Candidatus Berkiella aquae.</title>
        <authorList>
            <person name="Kidane D.T."/>
            <person name="Mehari Y.T."/>
            <person name="Rice F.C."/>
            <person name="Arivett B.A."/>
            <person name="Farone A.L."/>
            <person name="Berk S.G."/>
            <person name="Farone M.B."/>
        </authorList>
    </citation>
    <scope>NUCLEOTIDE SEQUENCE</scope>
    <source>
        <strain evidence="3">CC99</strain>
    </source>
</reference>
<dbReference type="SUPFAM" id="SSF50630">
    <property type="entry name" value="Acid proteases"/>
    <property type="match status" value="1"/>
</dbReference>
<dbReference type="RefSeq" id="WP_057625386.1">
    <property type="nucleotide sequence ID" value="NZ_LKHV02000001.1"/>
</dbReference>
<keyword evidence="1" id="KW-0732">Signal</keyword>
<evidence type="ECO:0000313" key="3">
    <source>
        <dbReference type="EMBL" id="MCS5707956.1"/>
    </source>
</evidence>
<dbReference type="Gene3D" id="2.40.70.10">
    <property type="entry name" value="Acid Proteases"/>
    <property type="match status" value="1"/>
</dbReference>
<reference evidence="2" key="1">
    <citation type="submission" date="2015-09" db="EMBL/GenBank/DDBJ databases">
        <title>Draft Genome Sequences of Two Novel Amoeba-resistant Intranuclear Bacteria, Candidatus Berkiella cookevillensis and Candidatus Berkiella aquae.</title>
        <authorList>
            <person name="Mehari Y.T."/>
            <person name="Arivett B.A."/>
            <person name="Farone A.L."/>
            <person name="Gunderson J.H."/>
            <person name="Farone M.B."/>
        </authorList>
    </citation>
    <scope>NUCLEOTIDE SEQUENCE [LARGE SCALE GENOMIC DNA]</scope>
    <source>
        <strain evidence="2">CC99</strain>
    </source>
</reference>
<dbReference type="Proteomes" id="UP000051494">
    <property type="component" value="Unassembled WGS sequence"/>
</dbReference>
<evidence type="ECO:0000313" key="4">
    <source>
        <dbReference type="Proteomes" id="UP000051494"/>
    </source>
</evidence>
<dbReference type="STRING" id="437022.CC99x_02291"/>
<dbReference type="PROSITE" id="PS00141">
    <property type="entry name" value="ASP_PROTEASE"/>
    <property type="match status" value="1"/>
</dbReference>
<dbReference type="AlphaFoldDB" id="A0A0Q9YJA7"/>
<dbReference type="GO" id="GO:0006508">
    <property type="term" value="P:proteolysis"/>
    <property type="evidence" value="ECO:0007669"/>
    <property type="project" value="UniProtKB-KW"/>
</dbReference>
<accession>A0A0Q9YJA7</accession>
<keyword evidence="2" id="KW-0378">Hydrolase</keyword>
<dbReference type="GO" id="GO:0004190">
    <property type="term" value="F:aspartic-type endopeptidase activity"/>
    <property type="evidence" value="ECO:0007669"/>
    <property type="project" value="InterPro"/>
</dbReference>
<sequence length="289" mass="32553">MYLKNQFYLCIFIFSSFSPAVNAQAQDAQIINLNISHYIPLITGQIEEKEIKLLFDTGSNAPLILNDKILQNLNTVTKTGRTRKSIDSSGKITSTDEVIIPKLTLSSMTIPCINTYSYQPWGLKFSPDKTTNTKEEGLIADNFHEQQDGIIGINLFSNKKIIIDYSNQRIIIFDHDAIPSPYNKKKWQKMSYQSSSESLVISGKINNLKAATFLLDTGATASILKPTILGNIDQNLVSLNFNNFKLEDHFFHNIEFQEPQVDGILGYNFFNTTLVLIDLVNQNIFLAGL</sequence>
<evidence type="ECO:0000256" key="1">
    <source>
        <dbReference type="SAM" id="SignalP"/>
    </source>
</evidence>
<dbReference type="InterPro" id="IPR021109">
    <property type="entry name" value="Peptidase_aspartic_dom_sf"/>
</dbReference>
<gene>
    <name evidence="3" type="ORF">CC99x_003465</name>
    <name evidence="2" type="ORF">CC99x_02291</name>
</gene>
<dbReference type="Pfam" id="PF13650">
    <property type="entry name" value="Asp_protease_2"/>
    <property type="match status" value="1"/>
</dbReference>
<dbReference type="EMBL" id="LKHV02000001">
    <property type="protein sequence ID" value="MCS5707956.1"/>
    <property type="molecule type" value="Genomic_DNA"/>
</dbReference>
<reference evidence="3" key="2">
    <citation type="journal article" date="2016" name="Genome Announc.">
        <title>Draft Genome Sequences of Two Novel Amoeba-Resistant Intranuclear Bacteria, 'Candidatus Berkiella cookevillensis' and 'Candidatus Berkiella aquae'.</title>
        <authorList>
            <person name="Mehari Y.T."/>
            <person name="Arivett B.A."/>
            <person name="Farone A.L."/>
            <person name="Gunderson J.H."/>
            <person name="Farone M.B."/>
        </authorList>
    </citation>
    <scope>NUCLEOTIDE SEQUENCE</scope>
    <source>
        <strain evidence="3">CC99</strain>
    </source>
</reference>
<name>A0A0Q9YJA7_9GAMM</name>
<keyword evidence="4" id="KW-1185">Reference proteome</keyword>
<dbReference type="OrthoDB" id="1098576at2"/>
<keyword evidence="2" id="KW-0645">Protease</keyword>
<feature type="signal peptide" evidence="1">
    <location>
        <begin position="1"/>
        <end position="25"/>
    </location>
</feature>
<protein>
    <submittedName>
        <fullName evidence="3">Aspartyl protease family protein</fullName>
    </submittedName>
    <submittedName>
        <fullName evidence="2">Retroviral aspartyl protease</fullName>
    </submittedName>
</protein>
<dbReference type="InterPro" id="IPR001969">
    <property type="entry name" value="Aspartic_peptidase_AS"/>
</dbReference>
<evidence type="ECO:0000313" key="2">
    <source>
        <dbReference type="EMBL" id="KRG17546.1"/>
    </source>
</evidence>
<organism evidence="2">
    <name type="scientific">Candidatus Berkiella cookevillensis</name>
    <dbReference type="NCBI Taxonomy" id="437022"/>
    <lineage>
        <taxon>Bacteria</taxon>
        <taxon>Pseudomonadati</taxon>
        <taxon>Pseudomonadota</taxon>
        <taxon>Gammaproteobacteria</taxon>
        <taxon>Candidatus Berkiellales</taxon>
        <taxon>Candidatus Berkiellaceae</taxon>
        <taxon>Candidatus Berkiella</taxon>
    </lineage>
</organism>
<comment type="caution">
    <text evidence="2">The sequence shown here is derived from an EMBL/GenBank/DDBJ whole genome shotgun (WGS) entry which is preliminary data.</text>
</comment>
<feature type="chain" id="PRO_5043129665" evidence="1">
    <location>
        <begin position="26"/>
        <end position="289"/>
    </location>
</feature>
<dbReference type="EMBL" id="LKHV01000015">
    <property type="protein sequence ID" value="KRG17546.1"/>
    <property type="molecule type" value="Genomic_DNA"/>
</dbReference>